<name>A0A518ET82_9BACT</name>
<evidence type="ECO:0000313" key="1">
    <source>
        <dbReference type="EMBL" id="QDV07300.1"/>
    </source>
</evidence>
<protein>
    <recommendedName>
        <fullName evidence="3">DUF1788 domain-containing protein</fullName>
    </recommendedName>
</protein>
<gene>
    <name evidence="1" type="ORF">Poly30_28230</name>
</gene>
<organism evidence="1 2">
    <name type="scientific">Saltatorellus ferox</name>
    <dbReference type="NCBI Taxonomy" id="2528018"/>
    <lineage>
        <taxon>Bacteria</taxon>
        <taxon>Pseudomonadati</taxon>
        <taxon>Planctomycetota</taxon>
        <taxon>Planctomycetia</taxon>
        <taxon>Planctomycetia incertae sedis</taxon>
        <taxon>Saltatorellus</taxon>
    </lineage>
</organism>
<evidence type="ECO:0008006" key="3">
    <source>
        <dbReference type="Google" id="ProtNLM"/>
    </source>
</evidence>
<evidence type="ECO:0000313" key="2">
    <source>
        <dbReference type="Proteomes" id="UP000320390"/>
    </source>
</evidence>
<dbReference type="EMBL" id="CP036434">
    <property type="protein sequence ID" value="QDV07300.1"/>
    <property type="molecule type" value="Genomic_DNA"/>
</dbReference>
<dbReference type="Proteomes" id="UP000320390">
    <property type="component" value="Chromosome"/>
</dbReference>
<accession>A0A518ET82</accession>
<keyword evidence="2" id="KW-1185">Reference proteome</keyword>
<dbReference type="AlphaFoldDB" id="A0A518ET82"/>
<reference evidence="1 2" key="1">
    <citation type="submission" date="2019-02" db="EMBL/GenBank/DDBJ databases">
        <title>Deep-cultivation of Planctomycetes and their phenomic and genomic characterization uncovers novel biology.</title>
        <authorList>
            <person name="Wiegand S."/>
            <person name="Jogler M."/>
            <person name="Boedeker C."/>
            <person name="Pinto D."/>
            <person name="Vollmers J."/>
            <person name="Rivas-Marin E."/>
            <person name="Kohn T."/>
            <person name="Peeters S.H."/>
            <person name="Heuer A."/>
            <person name="Rast P."/>
            <person name="Oberbeckmann S."/>
            <person name="Bunk B."/>
            <person name="Jeske O."/>
            <person name="Meyerdierks A."/>
            <person name="Storesund J.E."/>
            <person name="Kallscheuer N."/>
            <person name="Luecker S."/>
            <person name="Lage O.M."/>
            <person name="Pohl T."/>
            <person name="Merkel B.J."/>
            <person name="Hornburger P."/>
            <person name="Mueller R.-W."/>
            <person name="Bruemmer F."/>
            <person name="Labrenz M."/>
            <person name="Spormann A.M."/>
            <person name="Op den Camp H."/>
            <person name="Overmann J."/>
            <person name="Amann R."/>
            <person name="Jetten M.S.M."/>
            <person name="Mascher T."/>
            <person name="Medema M.H."/>
            <person name="Devos D.P."/>
            <person name="Kaster A.-K."/>
            <person name="Ovreas L."/>
            <person name="Rohde M."/>
            <person name="Galperin M.Y."/>
            <person name="Jogler C."/>
        </authorList>
    </citation>
    <scope>NUCLEOTIDE SEQUENCE [LARGE SCALE GENOMIC DNA]</scope>
    <source>
        <strain evidence="1 2">Poly30</strain>
    </source>
</reference>
<proteinExistence type="predicted"/>
<dbReference type="OrthoDB" id="5430574at2"/>
<sequence length="185" mass="21002">MGKIEDLAAVYERHVSAPWQRTIAGAQRVMLVVYEKELERSLRARLGEFEQATLRSGHEWQLINCTTWFAEWMAADEYRESYFEEPSLLAMKLEGEFKSLASKRLTDALAEANDNTVVAILGAASLFGFLRISELVRDVEQAINGRLLIFFPGTKNDNNYRLLDARDGWNYLANGITLHGEGVNQ</sequence>
<dbReference type="RefSeq" id="WP_145198226.1">
    <property type="nucleotide sequence ID" value="NZ_CP036434.1"/>
</dbReference>